<protein>
    <submittedName>
        <fullName evidence="3">Thioesterase</fullName>
    </submittedName>
</protein>
<keyword evidence="4" id="KW-1185">Reference proteome</keyword>
<evidence type="ECO:0000313" key="4">
    <source>
        <dbReference type="Proteomes" id="UP000018890"/>
    </source>
</evidence>
<dbReference type="OrthoDB" id="9799036at2"/>
<dbReference type="Pfam" id="PF13279">
    <property type="entry name" value="4HBT_2"/>
    <property type="match status" value="1"/>
</dbReference>
<dbReference type="EMBL" id="BAUT01000019">
    <property type="protein sequence ID" value="GAE26164.1"/>
    <property type="molecule type" value="Genomic_DNA"/>
</dbReference>
<reference evidence="3" key="1">
    <citation type="journal article" date="2014" name="Genome Announc.">
        <title>Draft Genome Sequences of Three Alkaliphilic Bacillus Strains, Bacillus wakoensis JCM 9140T, Bacillus akibai JCM 9157T, and Bacillus hemicellulosilyticus JCM 9152T.</title>
        <authorList>
            <person name="Yuki M."/>
            <person name="Oshima K."/>
            <person name="Suda W."/>
            <person name="Oshida Y."/>
            <person name="Kitamura K."/>
            <person name="Iida T."/>
            <person name="Hattori M."/>
            <person name="Ohkuma M."/>
        </authorList>
    </citation>
    <scope>NUCLEOTIDE SEQUENCE [LARGE SCALE GENOMIC DNA]</scope>
    <source>
        <strain evidence="3">JCM 9140</strain>
    </source>
</reference>
<dbReference type="PANTHER" id="PTHR31793">
    <property type="entry name" value="4-HYDROXYBENZOYL-COA THIOESTERASE FAMILY MEMBER"/>
    <property type="match status" value="1"/>
</dbReference>
<dbReference type="PIRSF" id="PIRSF003230">
    <property type="entry name" value="YbgC"/>
    <property type="match status" value="1"/>
</dbReference>
<proteinExistence type="inferred from homology"/>
<gene>
    <name evidence="3" type="ORF">JCM9140_2198</name>
</gene>
<dbReference type="Gene3D" id="3.10.129.10">
    <property type="entry name" value="Hotdog Thioesterase"/>
    <property type="match status" value="1"/>
</dbReference>
<dbReference type="SUPFAM" id="SSF54637">
    <property type="entry name" value="Thioesterase/thiol ester dehydrase-isomerase"/>
    <property type="match status" value="1"/>
</dbReference>
<accession>W4Q469</accession>
<dbReference type="Proteomes" id="UP000018890">
    <property type="component" value="Unassembled WGS sequence"/>
</dbReference>
<dbReference type="InterPro" id="IPR006684">
    <property type="entry name" value="YbgC/YbaW"/>
</dbReference>
<keyword evidence="2" id="KW-0378">Hydrolase</keyword>
<comment type="caution">
    <text evidence="3">The sequence shown here is derived from an EMBL/GenBank/DDBJ whole genome shotgun (WGS) entry which is preliminary data.</text>
</comment>
<dbReference type="PANTHER" id="PTHR31793:SF24">
    <property type="entry name" value="LONG-CHAIN ACYL-COA THIOESTERASE FADM"/>
    <property type="match status" value="1"/>
</dbReference>
<dbReference type="InterPro" id="IPR050563">
    <property type="entry name" value="4-hydroxybenzoyl-CoA_TE"/>
</dbReference>
<evidence type="ECO:0000256" key="2">
    <source>
        <dbReference type="ARBA" id="ARBA00022801"/>
    </source>
</evidence>
<dbReference type="CDD" id="cd00586">
    <property type="entry name" value="4HBT"/>
    <property type="match status" value="1"/>
</dbReference>
<name>W4Q469_9BACI</name>
<comment type="similarity">
    <text evidence="1">Belongs to the 4-hydroxybenzoyl-CoA thioesterase family.</text>
</comment>
<dbReference type="InterPro" id="IPR029069">
    <property type="entry name" value="HotDog_dom_sf"/>
</dbReference>
<dbReference type="GO" id="GO:0047617">
    <property type="term" value="F:fatty acyl-CoA hydrolase activity"/>
    <property type="evidence" value="ECO:0007669"/>
    <property type="project" value="TreeGrafter"/>
</dbReference>
<dbReference type="RefSeq" id="WP_034745412.1">
    <property type="nucleotide sequence ID" value="NZ_BAUT01000019.1"/>
</dbReference>
<dbReference type="AlphaFoldDB" id="W4Q469"/>
<dbReference type="STRING" id="1236970.JCM9140_2198"/>
<evidence type="ECO:0000256" key="1">
    <source>
        <dbReference type="ARBA" id="ARBA00005953"/>
    </source>
</evidence>
<organism evidence="3 4">
    <name type="scientific">Halalkalibacter wakoensis JCM 9140</name>
    <dbReference type="NCBI Taxonomy" id="1236970"/>
    <lineage>
        <taxon>Bacteria</taxon>
        <taxon>Bacillati</taxon>
        <taxon>Bacillota</taxon>
        <taxon>Bacilli</taxon>
        <taxon>Bacillales</taxon>
        <taxon>Bacillaceae</taxon>
        <taxon>Halalkalibacter</taxon>
    </lineage>
</organism>
<sequence length="154" mass="17880">MRTPDYIENMFEWGKSFQFFIPVKVRFSETDAFGHVNNTNAFVYFEDVRIEFYKQIGLMKRWESEKNESIIVVANLQCDYYKQIQFGERIKVGTKVEQVGGASLDMHYIALNEDGDICLTGRGTMVQISKMTGQAIPFDEEARRLLENPIQLSE</sequence>
<evidence type="ECO:0000313" key="3">
    <source>
        <dbReference type="EMBL" id="GAE26164.1"/>
    </source>
</evidence>